<evidence type="ECO:0000256" key="2">
    <source>
        <dbReference type="ARBA" id="ARBA00007665"/>
    </source>
</evidence>
<dbReference type="Proteomes" id="UP001345691">
    <property type="component" value="Unassembled WGS sequence"/>
</dbReference>
<keyword evidence="4" id="KW-0678">Repressor</keyword>
<reference evidence="10 11" key="1">
    <citation type="submission" date="2023-08" db="EMBL/GenBank/DDBJ databases">
        <title>Black Yeasts Isolated from many extreme environments.</title>
        <authorList>
            <person name="Coleine C."/>
            <person name="Stajich J.E."/>
            <person name="Selbmann L."/>
        </authorList>
    </citation>
    <scope>NUCLEOTIDE SEQUENCE [LARGE SCALE GENOMIC DNA]</scope>
    <source>
        <strain evidence="10 11">CCFEE 6328</strain>
    </source>
</reference>
<accession>A0ABR0JGK5</accession>
<proteinExistence type="inferred from homology"/>
<keyword evidence="3" id="KW-0963">Cytoplasm</keyword>
<comment type="subcellular location">
    <subcellularLocation>
        <location evidence="1">Cytoplasm</location>
    </subcellularLocation>
</comment>
<evidence type="ECO:0000256" key="5">
    <source>
        <dbReference type="ARBA" id="ARBA00022845"/>
    </source>
</evidence>
<keyword evidence="5" id="KW-0810">Translation regulation</keyword>
<evidence type="ECO:0000256" key="3">
    <source>
        <dbReference type="ARBA" id="ARBA00022490"/>
    </source>
</evidence>
<dbReference type="InterPro" id="IPR001498">
    <property type="entry name" value="Impact_N"/>
</dbReference>
<organism evidence="10 11">
    <name type="scientific">Exophiala sideris</name>
    <dbReference type="NCBI Taxonomy" id="1016849"/>
    <lineage>
        <taxon>Eukaryota</taxon>
        <taxon>Fungi</taxon>
        <taxon>Dikarya</taxon>
        <taxon>Ascomycota</taxon>
        <taxon>Pezizomycotina</taxon>
        <taxon>Eurotiomycetes</taxon>
        <taxon>Chaetothyriomycetidae</taxon>
        <taxon>Chaetothyriales</taxon>
        <taxon>Herpotrichiellaceae</taxon>
        <taxon>Exophiala</taxon>
    </lineage>
</organism>
<dbReference type="Gene3D" id="3.10.110.10">
    <property type="entry name" value="Ubiquitin Conjugating Enzyme"/>
    <property type="match status" value="1"/>
</dbReference>
<dbReference type="InterPro" id="IPR020569">
    <property type="entry name" value="UPF0029_Impact_CS"/>
</dbReference>
<dbReference type="InterPro" id="IPR020568">
    <property type="entry name" value="Ribosomal_Su5_D2-typ_SF"/>
</dbReference>
<evidence type="ECO:0000313" key="11">
    <source>
        <dbReference type="Proteomes" id="UP001345691"/>
    </source>
</evidence>
<feature type="domain" description="RWD" evidence="9">
    <location>
        <begin position="13"/>
        <end position="69"/>
    </location>
</feature>
<dbReference type="SUPFAM" id="SSF54211">
    <property type="entry name" value="Ribosomal protein S5 domain 2-like"/>
    <property type="match status" value="1"/>
</dbReference>
<evidence type="ECO:0000256" key="4">
    <source>
        <dbReference type="ARBA" id="ARBA00022491"/>
    </source>
</evidence>
<dbReference type="Gene3D" id="3.30.230.30">
    <property type="entry name" value="Impact, N-terminal domain"/>
    <property type="match status" value="1"/>
</dbReference>
<feature type="region of interest" description="Disordered" evidence="7">
    <location>
        <begin position="97"/>
        <end position="132"/>
    </location>
</feature>
<evidence type="ECO:0000313" key="10">
    <source>
        <dbReference type="EMBL" id="KAK5063760.1"/>
    </source>
</evidence>
<dbReference type="Pfam" id="PF01205">
    <property type="entry name" value="Impact_N"/>
    <property type="match status" value="1"/>
</dbReference>
<keyword evidence="11" id="KW-1185">Reference proteome</keyword>
<feature type="domain" description="Impact N-terminal" evidence="8">
    <location>
        <begin position="156"/>
        <end position="267"/>
    </location>
</feature>
<dbReference type="PROSITE" id="PS00910">
    <property type="entry name" value="UPF0029"/>
    <property type="match status" value="1"/>
</dbReference>
<evidence type="ECO:0000256" key="6">
    <source>
        <dbReference type="ARBA" id="ARBA00023016"/>
    </source>
</evidence>
<evidence type="ECO:0000259" key="9">
    <source>
        <dbReference type="Pfam" id="PF05773"/>
    </source>
</evidence>
<dbReference type="InterPro" id="IPR016135">
    <property type="entry name" value="UBQ-conjugating_enzyme/RWD"/>
</dbReference>
<comment type="caution">
    <text evidence="10">The sequence shown here is derived from an EMBL/GenBank/DDBJ whole genome shotgun (WGS) entry which is preliminary data.</text>
</comment>
<dbReference type="InterPro" id="IPR023582">
    <property type="entry name" value="Impact"/>
</dbReference>
<evidence type="ECO:0000256" key="1">
    <source>
        <dbReference type="ARBA" id="ARBA00004496"/>
    </source>
</evidence>
<evidence type="ECO:0000259" key="8">
    <source>
        <dbReference type="Pfam" id="PF01205"/>
    </source>
</evidence>
<feature type="compositionally biased region" description="Basic and acidic residues" evidence="7">
    <location>
        <begin position="100"/>
        <end position="113"/>
    </location>
</feature>
<sequence>MSQDGPLIQNAALADELEALNSIYGPDTLVLQSESTTDAVAVLRLPELPISFLVSFPSEYPSNAPPTIIGTQSTGGSGKGQVCLFDLVEEGGPILQQQQSEHHDHGTAEDHSADVANRSASPNLPEASGHDLIPDAASSNIVPPAWVLSEPLTANKSTFIARAASVSTLPDAMDSLSHLLSTNKKVAGATHNITAWRIQTTNVQTGTSTTIQDCDDDGETAAGGRLLHLMQLMDVWNVIVVVTRWYGGVKLGPDRFRLINSVAREALVKGGFAKEEGEKTKSKGKGKK</sequence>
<comment type="similarity">
    <text evidence="2">Belongs to the IMPACT family.</text>
</comment>
<dbReference type="PANTHER" id="PTHR16301:SF25">
    <property type="entry name" value="PROTEIN IMPACT"/>
    <property type="match status" value="1"/>
</dbReference>
<keyword evidence="6" id="KW-0346">Stress response</keyword>
<evidence type="ECO:0008006" key="12">
    <source>
        <dbReference type="Google" id="ProtNLM"/>
    </source>
</evidence>
<protein>
    <recommendedName>
        <fullName evidence="12">RWD domain-containing protein</fullName>
    </recommendedName>
</protein>
<evidence type="ECO:0000256" key="7">
    <source>
        <dbReference type="SAM" id="MobiDB-lite"/>
    </source>
</evidence>
<name>A0ABR0JGK5_9EURO</name>
<dbReference type="SUPFAM" id="SSF54495">
    <property type="entry name" value="UBC-like"/>
    <property type="match status" value="1"/>
</dbReference>
<dbReference type="Pfam" id="PF05773">
    <property type="entry name" value="RWD"/>
    <property type="match status" value="1"/>
</dbReference>
<dbReference type="PANTHER" id="PTHR16301">
    <property type="entry name" value="IMPACT-RELATED"/>
    <property type="match status" value="1"/>
</dbReference>
<gene>
    <name evidence="10" type="ORF">LTR69_003525</name>
</gene>
<dbReference type="InterPro" id="IPR006575">
    <property type="entry name" value="RWD_dom"/>
</dbReference>
<dbReference type="InterPro" id="IPR036956">
    <property type="entry name" value="Impact_N_sf"/>
</dbReference>
<dbReference type="EMBL" id="JAVRRF010000006">
    <property type="protein sequence ID" value="KAK5063760.1"/>
    <property type="molecule type" value="Genomic_DNA"/>
</dbReference>